<gene>
    <name evidence="3" type="primary">ORF248</name>
</gene>
<dbReference type="InterPro" id="IPR050962">
    <property type="entry name" value="Phosphate-bind_PstS"/>
</dbReference>
<dbReference type="RefSeq" id="WP_011265179.1">
    <property type="nucleotide sequence ID" value="NC_006909.1"/>
</dbReference>
<dbReference type="EMBL" id="AY941099">
    <property type="protein sequence ID" value="AAX38532.1"/>
    <property type="molecule type" value="Genomic_DNA"/>
</dbReference>
<comment type="similarity">
    <text evidence="1">Belongs to the PstS family.</text>
</comment>
<organism evidence="3">
    <name type="scientific">Leptospirillum ferrooxidans</name>
    <dbReference type="NCBI Taxonomy" id="180"/>
    <lineage>
        <taxon>Bacteria</taxon>
        <taxon>Pseudomonadati</taxon>
        <taxon>Nitrospirota</taxon>
        <taxon>Nitrospiria</taxon>
        <taxon>Nitrospirales</taxon>
        <taxon>Nitrospiraceae</taxon>
        <taxon>Leptospirillum</taxon>
    </lineage>
</organism>
<dbReference type="CDD" id="cd13565">
    <property type="entry name" value="PBP2_PstS"/>
    <property type="match status" value="1"/>
</dbReference>
<protein>
    <submittedName>
        <fullName evidence="3">ORF248</fullName>
    </submittedName>
</protein>
<dbReference type="SUPFAM" id="SSF53850">
    <property type="entry name" value="Periplasmic binding protein-like II"/>
    <property type="match status" value="1"/>
</dbReference>
<reference evidence="3" key="1">
    <citation type="journal article" date="2005" name="Appl. Environ. Microbiol.">
        <title>Isolation, Sequence Analysis, and Comparison of Two Plasmids (28 and 29 Kilobases) from the Biomining Bacterium Leptospirillum ferrooxidans ATCC 49879.</title>
        <authorList>
            <person name="Coram N.J."/>
            <person name="van Zyl L.J."/>
            <person name="Rawlings D.E."/>
        </authorList>
    </citation>
    <scope>NUCLEOTIDE SEQUENCE</scope>
    <source>
        <strain evidence="3">ATCC 49879</strain>
        <plasmid evidence="3">p49879.2</plasmid>
    </source>
</reference>
<dbReference type="InterPro" id="IPR024370">
    <property type="entry name" value="PBP_domain"/>
</dbReference>
<evidence type="ECO:0000259" key="2">
    <source>
        <dbReference type="Pfam" id="PF12849"/>
    </source>
</evidence>
<dbReference type="Gene3D" id="3.40.190.10">
    <property type="entry name" value="Periplasmic binding protein-like II"/>
    <property type="match status" value="2"/>
</dbReference>
<dbReference type="Pfam" id="PF12849">
    <property type="entry name" value="PBP_like_2"/>
    <property type="match status" value="1"/>
</dbReference>
<feature type="domain" description="PBP" evidence="2">
    <location>
        <begin position="27"/>
        <end position="231"/>
    </location>
</feature>
<name>Q58KE3_9BACT</name>
<dbReference type="AlphaFoldDB" id="Q58KE3"/>
<sequence length="248" mass="26450">MRRTQGLLLRSAVFGIFLLLISFSGAHAEELLLSGSSMLLPLNRVWAQAYGKDHSDVRILASGPGSGAGIVSAVSGDASIGASDVFLTEKDRKKDRNILLIPVALEGTIPVVNLPLQGKMPLKMNGTVLADLFLGKIHFWNDPALAKLNPGRTLPHLPVRVFHRSDSSGTTFVLTDYLERTSTSWHDLVGRDVLPIWPVFAGASGVLGSAAMAKAVRDHSGSIGYVGLGWVRASHLSPVALKTGRDAL</sequence>
<evidence type="ECO:0000313" key="3">
    <source>
        <dbReference type="EMBL" id="AAX38532.1"/>
    </source>
</evidence>
<dbReference type="PANTHER" id="PTHR42996">
    <property type="entry name" value="PHOSPHATE-BINDING PROTEIN PSTS"/>
    <property type="match status" value="1"/>
</dbReference>
<dbReference type="PANTHER" id="PTHR42996:SF1">
    <property type="entry name" value="PHOSPHATE-BINDING PROTEIN PSTS"/>
    <property type="match status" value="1"/>
</dbReference>
<keyword evidence="3" id="KW-0614">Plasmid</keyword>
<accession>Q58KE3</accession>
<proteinExistence type="inferred from homology"/>
<geneLocation type="plasmid" evidence="3">
    <name>p49879.2</name>
</geneLocation>
<evidence type="ECO:0000256" key="1">
    <source>
        <dbReference type="ARBA" id="ARBA00008725"/>
    </source>
</evidence>